<dbReference type="Proteomes" id="UP000613740">
    <property type="component" value="Unassembled WGS sequence"/>
</dbReference>
<feature type="region of interest" description="Disordered" evidence="1">
    <location>
        <begin position="329"/>
        <end position="390"/>
    </location>
</feature>
<protein>
    <submittedName>
        <fullName evidence="2">Uncharacterized protein</fullName>
    </submittedName>
</protein>
<feature type="compositionally biased region" description="Gly residues" evidence="1">
    <location>
        <begin position="412"/>
        <end position="421"/>
    </location>
</feature>
<keyword evidence="3" id="KW-1185">Reference proteome</keyword>
<dbReference type="OrthoDB" id="552713at2759"/>
<proteinExistence type="predicted"/>
<dbReference type="EMBL" id="JAEHOD010000002">
    <property type="protein sequence ID" value="KAG2454317.1"/>
    <property type="molecule type" value="Genomic_DNA"/>
</dbReference>
<feature type="compositionally biased region" description="Polar residues" evidence="1">
    <location>
        <begin position="153"/>
        <end position="164"/>
    </location>
</feature>
<feature type="compositionally biased region" description="Gly residues" evidence="1">
    <location>
        <begin position="329"/>
        <end position="340"/>
    </location>
</feature>
<evidence type="ECO:0000313" key="2">
    <source>
        <dbReference type="EMBL" id="KAG2454317.1"/>
    </source>
</evidence>
<feature type="compositionally biased region" description="Low complexity" evidence="1">
    <location>
        <begin position="946"/>
        <end position="989"/>
    </location>
</feature>
<feature type="compositionally biased region" description="Low complexity" evidence="1">
    <location>
        <begin position="628"/>
        <end position="640"/>
    </location>
</feature>
<feature type="compositionally biased region" description="Low complexity" evidence="1">
    <location>
        <begin position="869"/>
        <end position="885"/>
    </location>
</feature>
<evidence type="ECO:0000256" key="1">
    <source>
        <dbReference type="SAM" id="MobiDB-lite"/>
    </source>
</evidence>
<sequence length="1250" mass="119681">MSKEQPKARRELNWWHSFNSWWRDEYDKLGRRPRMQEVDEWRKTCTTVPPAHDAWYHENAERIWGAEKPSLEATRDHAKCLRSKKELREYFQRYNAKKFGKPFTDLRQARHQSSSGAGGSGSQQHRSHTGASPGPTLSDPGTGAFTVSGAGTGPSTLTTQSPRQSSGLAAATGGGPGGAVSSAFGGPGGSVAGRYSEGGGAAGSGGVLPLGGGLGLGGGDGASSGMGLQMVAQLAARALQQQQLLQLQQAAAVAASSGGGRSGGGGGSGVGARGGSASGSQHLGQRSPGLGISADTSNTHGGGSMLSFGGAGGGGASLLGGLQAALTARGGGAGGSGSGAGTPPPSLLLGSLLAPLPQQQRSSSMRPVSRGATGTGPFSASGGNGTTTTTTVTRGAVAALHGDDDDDVAARSGGGGGGAGDGDVSARRSRLAQLLEGLTSSGLGQHLLAGDVEALAAAATAAGIDLGMSLEGIQPGDAGVSTAPRAGTVGARSSASEDGKVAAATDVDDAVDLAAALLAVRRGGSDGAVDAAGVTGLGGGNRQHSASDPLSLEPSLGPAGVARTRLDVAGDAAAHADLPSALDRLAGVKRTGPPAALDADGNLSAVSGGRPPKLLRLDQLLGLGPSAAAAAPGAGTVRAGSGAGSGSGRGAGSGVATPPSPGPSPPPATFMPSAFGGGMARSPIRGGGGAGAGAGGPPPDPFRMPGPPGGGAGGGGGSMLTAAVELAPAGAFAMLPTMLSTRDSLEPRASLPPLLPGRESSNNTRAGGVLLPTVLSTRDSLLSRASLPPPLHGRESVGTTHMGGPPTLLPPAMSLEARGSAPPPGLLAGRDSLEPRGSRLMPPPPPQLPLAERLSTPHPRPSPLGMPPSSSSAAAAAAAAAANAAGKEQGGTGHGTGTGDAREQPRQGGSGVQAAAGKEPSVPAAVGAAERQQPRQELVAAGGNDSPAAQAGAVAATVGASSGAGATAGAGAAAAAASPSAGCSVDAGGAAAGGSGDLVAAVLVAHLLSGAGLSGAVGASASEERARAAGAPNVAPDAEAEGATGGAGTAGNARPNGDVVMTEAAATAKASAQPSAPDADGHDPTADPAAPGDSKQAASGPVARGDDTTVQGGARDTGPPGPPPPLLQPADSISLAERPPPLPTPGSVKQQQSHSRGGGGGCGLVPPSTSASEVLALAEAEAAAAAAGGGQPPHLPVLVHPPDVQAGVVSAAQPGGGVTETPVQVVTVRLTLSAATVAALRNGLGGERRH</sequence>
<dbReference type="AlphaFoldDB" id="A0A835WUN6"/>
<gene>
    <name evidence="2" type="ORF">HYH02_001344</name>
</gene>
<feature type="compositionally biased region" description="Gly residues" evidence="1">
    <location>
        <begin position="888"/>
        <end position="898"/>
    </location>
</feature>
<feature type="compositionally biased region" description="Gly residues" evidence="1">
    <location>
        <begin position="257"/>
        <end position="277"/>
    </location>
</feature>
<feature type="compositionally biased region" description="Low complexity" evidence="1">
    <location>
        <begin position="347"/>
        <end position="357"/>
    </location>
</feature>
<feature type="region of interest" description="Disordered" evidence="1">
    <location>
        <begin position="746"/>
        <end position="769"/>
    </location>
</feature>
<feature type="compositionally biased region" description="Gly residues" evidence="1">
    <location>
        <begin position="675"/>
        <end position="695"/>
    </location>
</feature>
<feature type="region of interest" description="Disordered" evidence="1">
    <location>
        <begin position="256"/>
        <end position="298"/>
    </location>
</feature>
<feature type="compositionally biased region" description="Gly residues" evidence="1">
    <location>
        <begin position="641"/>
        <end position="653"/>
    </location>
</feature>
<reference evidence="2" key="1">
    <citation type="journal article" date="2020" name="bioRxiv">
        <title>Comparative genomics of Chlamydomonas.</title>
        <authorList>
            <person name="Craig R.J."/>
            <person name="Hasan A.R."/>
            <person name="Ness R.W."/>
            <person name="Keightley P.D."/>
        </authorList>
    </citation>
    <scope>NUCLEOTIDE SEQUENCE</scope>
    <source>
        <strain evidence="2">CCAP 11/173</strain>
    </source>
</reference>
<feature type="compositionally biased region" description="Pro residues" evidence="1">
    <location>
        <begin position="658"/>
        <end position="669"/>
    </location>
</feature>
<feature type="region of interest" description="Disordered" evidence="1">
    <location>
        <begin position="102"/>
        <end position="182"/>
    </location>
</feature>
<evidence type="ECO:0000313" key="3">
    <source>
        <dbReference type="Proteomes" id="UP000613740"/>
    </source>
</evidence>
<feature type="region of interest" description="Disordered" evidence="1">
    <location>
        <begin position="784"/>
        <end position="989"/>
    </location>
</feature>
<organism evidence="2 3">
    <name type="scientific">Chlamydomonas schloesseri</name>
    <dbReference type="NCBI Taxonomy" id="2026947"/>
    <lineage>
        <taxon>Eukaryota</taxon>
        <taxon>Viridiplantae</taxon>
        <taxon>Chlorophyta</taxon>
        <taxon>core chlorophytes</taxon>
        <taxon>Chlorophyceae</taxon>
        <taxon>CS clade</taxon>
        <taxon>Chlamydomonadales</taxon>
        <taxon>Chlamydomonadaceae</taxon>
        <taxon>Chlamydomonas</taxon>
    </lineage>
</organism>
<feature type="compositionally biased region" description="Pro residues" evidence="1">
    <location>
        <begin position="696"/>
        <end position="708"/>
    </location>
</feature>
<comment type="caution">
    <text evidence="2">The sequence shown here is derived from an EMBL/GenBank/DDBJ whole genome shotgun (WGS) entry which is preliminary data.</text>
</comment>
<feature type="compositionally biased region" description="Low complexity" evidence="1">
    <location>
        <begin position="1064"/>
        <end position="1077"/>
    </location>
</feature>
<name>A0A835WUN6_9CHLO</name>
<accession>A0A835WUN6</accession>
<feature type="region of interest" description="Disordered" evidence="1">
    <location>
        <begin position="628"/>
        <end position="716"/>
    </location>
</feature>
<feature type="region of interest" description="Disordered" evidence="1">
    <location>
        <begin position="403"/>
        <end position="424"/>
    </location>
</feature>
<feature type="region of interest" description="Disordered" evidence="1">
    <location>
        <begin position="1028"/>
        <end position="1167"/>
    </location>
</feature>